<dbReference type="Gene3D" id="3.90.1200.10">
    <property type="match status" value="1"/>
</dbReference>
<comment type="caution">
    <text evidence="3">The sequence shown here is derived from an EMBL/GenBank/DDBJ whole genome shotgun (WGS) entry which is preliminary data.</text>
</comment>
<dbReference type="InterPro" id="IPR011009">
    <property type="entry name" value="Kinase-like_dom_sf"/>
</dbReference>
<feature type="domain" description="Aminoglycoside phosphotransferase" evidence="2">
    <location>
        <begin position="36"/>
        <end position="240"/>
    </location>
</feature>
<gene>
    <name evidence="3" type="ORF">B1400_0351</name>
</gene>
<evidence type="ECO:0000313" key="3">
    <source>
        <dbReference type="EMBL" id="PAU69816.1"/>
    </source>
</evidence>
<dbReference type="Pfam" id="PF01636">
    <property type="entry name" value="APH"/>
    <property type="match status" value="1"/>
</dbReference>
<organism evidence="3 4">
    <name type="scientific">Bifidobacterium italicum</name>
    <dbReference type="NCBI Taxonomy" id="1960968"/>
    <lineage>
        <taxon>Bacteria</taxon>
        <taxon>Bacillati</taxon>
        <taxon>Actinomycetota</taxon>
        <taxon>Actinomycetes</taxon>
        <taxon>Bifidobacteriales</taxon>
        <taxon>Bifidobacteriaceae</taxon>
        <taxon>Bifidobacterium</taxon>
    </lineage>
</organism>
<protein>
    <submittedName>
        <fullName evidence="3">AraC family transcriptional regulator</fullName>
    </submittedName>
</protein>
<dbReference type="RefSeq" id="WP_095612763.1">
    <property type="nucleotide sequence ID" value="NZ_MVOG01000005.1"/>
</dbReference>
<evidence type="ECO:0000313" key="4">
    <source>
        <dbReference type="Proteomes" id="UP000217986"/>
    </source>
</evidence>
<evidence type="ECO:0000256" key="1">
    <source>
        <dbReference type="ARBA" id="ARBA00038240"/>
    </source>
</evidence>
<comment type="similarity">
    <text evidence="1">Belongs to the pseudomonas-type ThrB family.</text>
</comment>
<dbReference type="SUPFAM" id="SSF56112">
    <property type="entry name" value="Protein kinase-like (PK-like)"/>
    <property type="match status" value="1"/>
</dbReference>
<dbReference type="Proteomes" id="UP000217986">
    <property type="component" value="Unassembled WGS sequence"/>
</dbReference>
<dbReference type="InterPro" id="IPR002575">
    <property type="entry name" value="Aminoglycoside_PTrfase"/>
</dbReference>
<sequence length="311" mass="35473">MMSRKEALDVLGHWRLETEPIFDVPSRSSGVEGAGAFYIGDDYVLKCCENPDEVNNAAALCEALQSADVYASSLIRTTDGRAYVQDGALFFYMTRRIVGTQLTARNFYGSDHTAKAQLLGESIGKLHRALRQVKASVNDVNLYESVKNWALPKMEDILPLPESFRRDYLHEFGALYSDLPKQIIHRDPNPSNIIVSQDKWGFIDFELSETNLRIYDPCYAAVAILSESFDGNDHAGLSTWLETYRNIMRGYDNAIRLTDKERVAIPYVVVAEQMTSTAWFSEQNRYAGLFETNKRMTQWLISVFDELRFDR</sequence>
<keyword evidence="4" id="KW-1185">Reference proteome</keyword>
<dbReference type="AlphaFoldDB" id="A0A2A2ELN1"/>
<name>A0A2A2ELN1_9BIFI</name>
<reference evidence="3 4" key="1">
    <citation type="journal article" date="2017" name="ISME J.">
        <title>Unveiling bifidobacterial biogeography across the mammalian branch of the tree of life.</title>
        <authorList>
            <person name="Milani C."/>
            <person name="Mangifesta M."/>
            <person name="Mancabelli L."/>
            <person name="Lugli G.A."/>
            <person name="James K."/>
            <person name="Duranti S."/>
            <person name="Turroni F."/>
            <person name="Ferrario C."/>
            <person name="Ossiprandi M.C."/>
            <person name="van Sinderen D."/>
            <person name="Ventura M."/>
        </authorList>
    </citation>
    <scope>NUCLEOTIDE SEQUENCE [LARGE SCALE GENOMIC DNA]</scope>
    <source>
        <strain evidence="3 4">70</strain>
    </source>
</reference>
<dbReference type="InterPro" id="IPR050249">
    <property type="entry name" value="Pseudomonas-type_ThrB"/>
</dbReference>
<dbReference type="PANTHER" id="PTHR21064:SF6">
    <property type="entry name" value="AMINOGLYCOSIDE PHOSPHOTRANSFERASE DOMAIN-CONTAINING PROTEIN"/>
    <property type="match status" value="1"/>
</dbReference>
<dbReference type="GO" id="GO:0019202">
    <property type="term" value="F:amino acid kinase activity"/>
    <property type="evidence" value="ECO:0007669"/>
    <property type="project" value="TreeGrafter"/>
</dbReference>
<accession>A0A2A2ELN1</accession>
<dbReference type="EMBL" id="MVOG01000005">
    <property type="protein sequence ID" value="PAU69816.1"/>
    <property type="molecule type" value="Genomic_DNA"/>
</dbReference>
<evidence type="ECO:0000259" key="2">
    <source>
        <dbReference type="Pfam" id="PF01636"/>
    </source>
</evidence>
<dbReference type="PANTHER" id="PTHR21064">
    <property type="entry name" value="AMINOGLYCOSIDE PHOSPHOTRANSFERASE DOMAIN-CONTAINING PROTEIN-RELATED"/>
    <property type="match status" value="1"/>
</dbReference>
<proteinExistence type="inferred from homology"/>